<evidence type="ECO:0000259" key="5">
    <source>
        <dbReference type="PROSITE" id="PS50949"/>
    </source>
</evidence>
<protein>
    <submittedName>
        <fullName evidence="6">GntR family transcriptional regulator</fullName>
    </submittedName>
</protein>
<dbReference type="InterPro" id="IPR036390">
    <property type="entry name" value="WH_DNA-bd_sf"/>
</dbReference>
<proteinExistence type="predicted"/>
<dbReference type="Pfam" id="PF00392">
    <property type="entry name" value="GntR"/>
    <property type="match status" value="1"/>
</dbReference>
<evidence type="ECO:0000256" key="2">
    <source>
        <dbReference type="ARBA" id="ARBA00023125"/>
    </source>
</evidence>
<dbReference type="InterPro" id="IPR000524">
    <property type="entry name" value="Tscrpt_reg_HTH_GntR"/>
</dbReference>
<organism evidence="6 7">
    <name type="scientific">Azospirillum oleiclasticum</name>
    <dbReference type="NCBI Taxonomy" id="2735135"/>
    <lineage>
        <taxon>Bacteria</taxon>
        <taxon>Pseudomonadati</taxon>
        <taxon>Pseudomonadota</taxon>
        <taxon>Alphaproteobacteria</taxon>
        <taxon>Rhodospirillales</taxon>
        <taxon>Azospirillaceae</taxon>
        <taxon>Azospirillum</taxon>
    </lineage>
</organism>
<gene>
    <name evidence="6" type="ORF">HND93_22480</name>
</gene>
<dbReference type="PRINTS" id="PR00035">
    <property type="entry name" value="HTHGNTR"/>
</dbReference>
<dbReference type="CDD" id="cd07377">
    <property type="entry name" value="WHTH_GntR"/>
    <property type="match status" value="1"/>
</dbReference>
<keyword evidence="1" id="KW-0805">Transcription regulation</keyword>
<dbReference type="Gene3D" id="1.20.120.530">
    <property type="entry name" value="GntR ligand-binding domain-like"/>
    <property type="match status" value="1"/>
</dbReference>
<sequence>MAMLPMARKAPEGEAAAGDEDVQSSLTEKAYRTLEELIVTLELPPGSVVSEAALSQQLGIGRTPIREALQRLAREHLVTILPRRGIIVSEVNIKTQLRLLEVRRELERLMCRAAARRASAEERAEFRRIADGMQEAAAGNDDIAFMRLDRAFNLLTAQAARNDFATGAIALMQSLSRRFWYIHYKQVADMPLAARLHGAVALAIAEGDPARAAAASDALMDYIEDFTRATIAAD</sequence>
<dbReference type="PANTHER" id="PTHR43537">
    <property type="entry name" value="TRANSCRIPTIONAL REGULATOR, GNTR FAMILY"/>
    <property type="match status" value="1"/>
</dbReference>
<dbReference type="SUPFAM" id="SSF46785">
    <property type="entry name" value="Winged helix' DNA-binding domain"/>
    <property type="match status" value="1"/>
</dbReference>
<name>A0ABX2TDV9_9PROT</name>
<feature type="region of interest" description="Disordered" evidence="4">
    <location>
        <begin position="1"/>
        <end position="22"/>
    </location>
</feature>
<dbReference type="RefSeq" id="WP_211109821.1">
    <property type="nucleotide sequence ID" value="NZ_JABFFR010000025.1"/>
</dbReference>
<accession>A0ABX2TDV9</accession>
<evidence type="ECO:0000313" key="6">
    <source>
        <dbReference type="EMBL" id="NYZ22485.1"/>
    </source>
</evidence>
<evidence type="ECO:0000256" key="4">
    <source>
        <dbReference type="SAM" id="MobiDB-lite"/>
    </source>
</evidence>
<comment type="caution">
    <text evidence="6">The sequence shown here is derived from an EMBL/GenBank/DDBJ whole genome shotgun (WGS) entry which is preliminary data.</text>
</comment>
<dbReference type="PROSITE" id="PS50949">
    <property type="entry name" value="HTH_GNTR"/>
    <property type="match status" value="1"/>
</dbReference>
<evidence type="ECO:0000256" key="3">
    <source>
        <dbReference type="ARBA" id="ARBA00023163"/>
    </source>
</evidence>
<dbReference type="InterPro" id="IPR008920">
    <property type="entry name" value="TF_FadR/GntR_C"/>
</dbReference>
<dbReference type="SMART" id="SM00345">
    <property type="entry name" value="HTH_GNTR"/>
    <property type="match status" value="1"/>
</dbReference>
<evidence type="ECO:0000313" key="7">
    <source>
        <dbReference type="Proteomes" id="UP000584642"/>
    </source>
</evidence>
<keyword evidence="3" id="KW-0804">Transcription</keyword>
<dbReference type="InterPro" id="IPR036388">
    <property type="entry name" value="WH-like_DNA-bd_sf"/>
</dbReference>
<keyword evidence="7" id="KW-1185">Reference proteome</keyword>
<evidence type="ECO:0000256" key="1">
    <source>
        <dbReference type="ARBA" id="ARBA00023015"/>
    </source>
</evidence>
<keyword evidence="2" id="KW-0238">DNA-binding</keyword>
<dbReference type="SUPFAM" id="SSF48008">
    <property type="entry name" value="GntR ligand-binding domain-like"/>
    <property type="match status" value="1"/>
</dbReference>
<reference evidence="6 7" key="1">
    <citation type="submission" date="2020-05" db="EMBL/GenBank/DDBJ databases">
        <title>Azospirillum oleiclasticum sp. nov, a nitrogen-fixing and heavy crude oil-emulsifying bacterium isolated from the crude oil of Yumen Oilfield.</title>
        <authorList>
            <person name="Wu D."/>
            <person name="Cai M."/>
            <person name="Zhang X."/>
        </authorList>
    </citation>
    <scope>NUCLEOTIDE SEQUENCE [LARGE SCALE GENOMIC DNA]</scope>
    <source>
        <strain evidence="6 7">ROY-1-1-2</strain>
    </source>
</reference>
<feature type="domain" description="HTH gntR-type" evidence="5">
    <location>
        <begin position="24"/>
        <end position="91"/>
    </location>
</feature>
<dbReference type="Pfam" id="PF07729">
    <property type="entry name" value="FCD"/>
    <property type="match status" value="1"/>
</dbReference>
<dbReference type="EMBL" id="JABFDB010000019">
    <property type="protein sequence ID" value="NYZ22485.1"/>
    <property type="molecule type" value="Genomic_DNA"/>
</dbReference>
<dbReference type="PANTHER" id="PTHR43537:SF45">
    <property type="entry name" value="GNTR FAMILY REGULATORY PROTEIN"/>
    <property type="match status" value="1"/>
</dbReference>
<dbReference type="InterPro" id="IPR011711">
    <property type="entry name" value="GntR_C"/>
</dbReference>
<dbReference type="Proteomes" id="UP000584642">
    <property type="component" value="Unassembled WGS sequence"/>
</dbReference>
<dbReference type="Gene3D" id="1.10.10.10">
    <property type="entry name" value="Winged helix-like DNA-binding domain superfamily/Winged helix DNA-binding domain"/>
    <property type="match status" value="1"/>
</dbReference>
<dbReference type="SMART" id="SM00895">
    <property type="entry name" value="FCD"/>
    <property type="match status" value="1"/>
</dbReference>